<dbReference type="RefSeq" id="WP_184727333.1">
    <property type="nucleotide sequence ID" value="NZ_JACHIW010000001.1"/>
</dbReference>
<dbReference type="InterPro" id="IPR016477">
    <property type="entry name" value="Fructo-/Ketosamine-3-kinase"/>
</dbReference>
<sequence length="291" mass="30969">MRDQVRAAVAEITGREPSDVRQLGGGDTAAAFAVRLNDGATVFAKTAPETMPGAIAAEAASLAWLAEPGTVAVPAVYGHNDRWLVTEHISTAAASPQAADRLGRELAALHAAGAPAFGAAPPGGPAEAWIGLAPMRNEPSEQWPSWYARYRIEPYLRRAVDAGTLSHEGSAVISRVCEEIDDLAGPAEPPARLHGDLWSGNVHWGEQRAWLIDPAAHGGHRETDLAMLHLFGCPHLDRILAAYQEVSPLAEGWRHRIGLHQLFPLLVHTVLFGSGYAAQAVAAARSALRAR</sequence>
<dbReference type="Gene3D" id="3.30.200.20">
    <property type="entry name" value="Phosphorylase Kinase, domain 1"/>
    <property type="match status" value="1"/>
</dbReference>
<accession>A0A840Q6Q1</accession>
<keyword evidence="1 2" id="KW-0418">Kinase</keyword>
<dbReference type="Proteomes" id="UP000584374">
    <property type="component" value="Unassembled WGS sequence"/>
</dbReference>
<organism evidence="2 3">
    <name type="scientific">Saccharopolyspora phatthalungensis</name>
    <dbReference type="NCBI Taxonomy" id="664693"/>
    <lineage>
        <taxon>Bacteria</taxon>
        <taxon>Bacillati</taxon>
        <taxon>Actinomycetota</taxon>
        <taxon>Actinomycetes</taxon>
        <taxon>Pseudonocardiales</taxon>
        <taxon>Pseudonocardiaceae</taxon>
        <taxon>Saccharopolyspora</taxon>
    </lineage>
</organism>
<protein>
    <submittedName>
        <fullName evidence="2">Fructosamine-3-kinase</fullName>
    </submittedName>
</protein>
<dbReference type="Gene3D" id="1.20.1270.240">
    <property type="match status" value="1"/>
</dbReference>
<evidence type="ECO:0000313" key="2">
    <source>
        <dbReference type="EMBL" id="MBB5156146.1"/>
    </source>
</evidence>
<dbReference type="PIRSF" id="PIRSF006221">
    <property type="entry name" value="Ketosamine-3-kinase"/>
    <property type="match status" value="1"/>
</dbReference>
<dbReference type="Pfam" id="PF03881">
    <property type="entry name" value="Fructosamin_kin"/>
    <property type="match status" value="1"/>
</dbReference>
<dbReference type="Gene3D" id="1.10.510.10">
    <property type="entry name" value="Transferase(Phosphotransferase) domain 1"/>
    <property type="match status" value="1"/>
</dbReference>
<dbReference type="AlphaFoldDB" id="A0A840Q6Q1"/>
<reference evidence="2 3" key="1">
    <citation type="submission" date="2020-08" db="EMBL/GenBank/DDBJ databases">
        <title>Sequencing the genomes of 1000 actinobacteria strains.</title>
        <authorList>
            <person name="Klenk H.-P."/>
        </authorList>
    </citation>
    <scope>NUCLEOTIDE SEQUENCE [LARGE SCALE GENOMIC DNA]</scope>
    <source>
        <strain evidence="2 3">DSM 45584</strain>
    </source>
</reference>
<proteinExistence type="inferred from homology"/>
<keyword evidence="1" id="KW-0808">Transferase</keyword>
<evidence type="ECO:0000256" key="1">
    <source>
        <dbReference type="PIRNR" id="PIRNR006221"/>
    </source>
</evidence>
<gene>
    <name evidence="2" type="ORF">BJ970_003680</name>
</gene>
<keyword evidence="3" id="KW-1185">Reference proteome</keyword>
<dbReference type="InterPro" id="IPR011009">
    <property type="entry name" value="Kinase-like_dom_sf"/>
</dbReference>
<dbReference type="PANTHER" id="PTHR12149">
    <property type="entry name" value="FRUCTOSAMINE 3 KINASE-RELATED PROTEIN"/>
    <property type="match status" value="1"/>
</dbReference>
<dbReference type="PANTHER" id="PTHR12149:SF8">
    <property type="entry name" value="PROTEIN-RIBULOSAMINE 3-KINASE"/>
    <property type="match status" value="1"/>
</dbReference>
<evidence type="ECO:0000313" key="3">
    <source>
        <dbReference type="Proteomes" id="UP000584374"/>
    </source>
</evidence>
<comment type="caution">
    <text evidence="2">The sequence shown here is derived from an EMBL/GenBank/DDBJ whole genome shotgun (WGS) entry which is preliminary data.</text>
</comment>
<dbReference type="SUPFAM" id="SSF56112">
    <property type="entry name" value="Protein kinase-like (PK-like)"/>
    <property type="match status" value="1"/>
</dbReference>
<comment type="similarity">
    <text evidence="1">Belongs to the fructosamine kinase family.</text>
</comment>
<name>A0A840Q6Q1_9PSEU</name>
<dbReference type="GO" id="GO:0016301">
    <property type="term" value="F:kinase activity"/>
    <property type="evidence" value="ECO:0007669"/>
    <property type="project" value="UniProtKB-UniRule"/>
</dbReference>
<dbReference type="EMBL" id="JACHIW010000001">
    <property type="protein sequence ID" value="MBB5156146.1"/>
    <property type="molecule type" value="Genomic_DNA"/>
</dbReference>